<reference evidence="3" key="1">
    <citation type="submission" date="2021-10" db="EMBL/GenBank/DDBJ databases">
        <title>Marinomonas pontica sp. nov., isolated from the Black Sea.</title>
        <authorList>
            <person name="Zhao L.-H."/>
            <person name="Xue J.-H."/>
        </authorList>
    </citation>
    <scope>NUCLEOTIDE SEQUENCE</scope>
    <source>
        <strain evidence="3">E8</strain>
    </source>
</reference>
<feature type="signal peptide" evidence="1">
    <location>
        <begin position="1"/>
        <end position="21"/>
    </location>
</feature>
<dbReference type="Gene3D" id="3.40.50.10610">
    <property type="entry name" value="ABC-type transport auxiliary lipoprotein component"/>
    <property type="match status" value="1"/>
</dbReference>
<evidence type="ECO:0000256" key="1">
    <source>
        <dbReference type="SAM" id="SignalP"/>
    </source>
</evidence>
<dbReference type="RefSeq" id="WP_226753732.1">
    <property type="nucleotide sequence ID" value="NZ_JAJATW010000006.1"/>
</dbReference>
<dbReference type="PROSITE" id="PS51257">
    <property type="entry name" value="PROKAR_LIPOPROTEIN"/>
    <property type="match status" value="1"/>
</dbReference>
<feature type="chain" id="PRO_5040781746" evidence="1">
    <location>
        <begin position="22"/>
        <end position="197"/>
    </location>
</feature>
<dbReference type="AlphaFoldDB" id="A0A9X1LCC4"/>
<dbReference type="Pfam" id="PF03886">
    <property type="entry name" value="ABC_trans_aux"/>
    <property type="match status" value="1"/>
</dbReference>
<name>A0A9X1LCC4_9GAMM</name>
<evidence type="ECO:0000259" key="2">
    <source>
        <dbReference type="Pfam" id="PF03886"/>
    </source>
</evidence>
<dbReference type="EMBL" id="JAJATW010000006">
    <property type="protein sequence ID" value="MCB5161352.1"/>
    <property type="molecule type" value="Genomic_DNA"/>
</dbReference>
<dbReference type="InterPro" id="IPR005586">
    <property type="entry name" value="ABC_trans_aux"/>
</dbReference>
<evidence type="ECO:0000313" key="4">
    <source>
        <dbReference type="Proteomes" id="UP001139095"/>
    </source>
</evidence>
<proteinExistence type="predicted"/>
<comment type="caution">
    <text evidence="3">The sequence shown here is derived from an EMBL/GenBank/DDBJ whole genome shotgun (WGS) entry which is preliminary data.</text>
</comment>
<protein>
    <submittedName>
        <fullName evidence="3">PqiC family protein</fullName>
    </submittedName>
</protein>
<accession>A0A9X1LCC4</accession>
<dbReference type="Proteomes" id="UP001139095">
    <property type="component" value="Unassembled WGS sequence"/>
</dbReference>
<feature type="domain" description="ABC-type transport auxiliary lipoprotein component" evidence="2">
    <location>
        <begin position="39"/>
        <end position="181"/>
    </location>
</feature>
<organism evidence="3 4">
    <name type="scientific">Marinomonas algarum</name>
    <dbReference type="NCBI Taxonomy" id="2883105"/>
    <lineage>
        <taxon>Bacteria</taxon>
        <taxon>Pseudomonadati</taxon>
        <taxon>Pseudomonadota</taxon>
        <taxon>Gammaproteobacteria</taxon>
        <taxon>Oceanospirillales</taxon>
        <taxon>Oceanospirillaceae</taxon>
        <taxon>Marinomonas</taxon>
    </lineage>
</organism>
<dbReference type="SUPFAM" id="SSF159594">
    <property type="entry name" value="XCC0632-like"/>
    <property type="match status" value="1"/>
</dbReference>
<gene>
    <name evidence="3" type="ORF">LG368_05480</name>
</gene>
<sequence>MKGYKKIAFIGLLSTWLIGCASSEMPTSKEYLLLDTSLVNAQTVSTESQPIQLMPVVVANYLAGNEIVLISQQGVVHRSQNNLWAEPLSAQLTRLTQQRLEKTLPSLTWFGGQRLPAYAIAQLNIDVDKFYADLEGKVHLSGRWQLISATGEIAASHTFTTQRRLASDGYTSLVQTLSSAWFDDVMTPMSKAIAEAL</sequence>
<evidence type="ECO:0000313" key="3">
    <source>
        <dbReference type="EMBL" id="MCB5161352.1"/>
    </source>
</evidence>
<keyword evidence="4" id="KW-1185">Reference proteome</keyword>
<keyword evidence="1" id="KW-0732">Signal</keyword>